<dbReference type="EMBL" id="BMYZ01000002">
    <property type="protein sequence ID" value="GGY77928.1"/>
    <property type="molecule type" value="Genomic_DNA"/>
</dbReference>
<name>A0ABQ3B4F4_9GAMM</name>
<reference evidence="3" key="1">
    <citation type="journal article" date="2019" name="Int. J. Syst. Evol. Microbiol.">
        <title>The Global Catalogue of Microorganisms (GCM) 10K type strain sequencing project: providing services to taxonomists for standard genome sequencing and annotation.</title>
        <authorList>
            <consortium name="The Broad Institute Genomics Platform"/>
            <consortium name="The Broad Institute Genome Sequencing Center for Infectious Disease"/>
            <person name="Wu L."/>
            <person name="Ma J."/>
        </authorList>
    </citation>
    <scope>NUCLEOTIDE SEQUENCE [LARGE SCALE GENOMIC DNA]</scope>
    <source>
        <strain evidence="3">KCTC 32239</strain>
    </source>
</reference>
<proteinExistence type="predicted"/>
<feature type="transmembrane region" description="Helical" evidence="1">
    <location>
        <begin position="6"/>
        <end position="23"/>
    </location>
</feature>
<protein>
    <recommendedName>
        <fullName evidence="4">Membrane protein YmcC</fullName>
    </recommendedName>
</protein>
<gene>
    <name evidence="2" type="ORF">GCM10011613_23150</name>
</gene>
<evidence type="ECO:0000256" key="1">
    <source>
        <dbReference type="SAM" id="Phobius"/>
    </source>
</evidence>
<evidence type="ECO:0000313" key="3">
    <source>
        <dbReference type="Proteomes" id="UP000619761"/>
    </source>
</evidence>
<keyword evidence="1" id="KW-0812">Transmembrane</keyword>
<keyword evidence="1" id="KW-1133">Transmembrane helix</keyword>
<keyword evidence="1" id="KW-0472">Membrane</keyword>
<organism evidence="2 3">
    <name type="scientific">Cellvibrio zantedeschiae</name>
    <dbReference type="NCBI Taxonomy" id="1237077"/>
    <lineage>
        <taxon>Bacteria</taxon>
        <taxon>Pseudomonadati</taxon>
        <taxon>Pseudomonadota</taxon>
        <taxon>Gammaproteobacteria</taxon>
        <taxon>Cellvibrionales</taxon>
        <taxon>Cellvibrionaceae</taxon>
        <taxon>Cellvibrio</taxon>
    </lineage>
</organism>
<sequence length="179" mass="20465">MLLWLIVGCEIGFWIILFLGLFIRYALKFPKTSKAVLLCVPLLDLILLVATAIDLHHGATAEFAHGLAAVYLGFTVVYGGPLIKWLDQYAAYKFQSGEKIEAEQKYGWSHTLDEWKQWLKGVAAGAIAAALLFLAISYVNQPEKTKLLYDWFQYIFWVLLIWLVCWPVWYSLFPKKATS</sequence>
<feature type="transmembrane region" description="Helical" evidence="1">
    <location>
        <begin position="35"/>
        <end position="53"/>
    </location>
</feature>
<feature type="transmembrane region" description="Helical" evidence="1">
    <location>
        <begin position="118"/>
        <end position="139"/>
    </location>
</feature>
<dbReference type="Proteomes" id="UP000619761">
    <property type="component" value="Unassembled WGS sequence"/>
</dbReference>
<feature type="transmembrane region" description="Helical" evidence="1">
    <location>
        <begin position="65"/>
        <end position="86"/>
    </location>
</feature>
<comment type="caution">
    <text evidence="2">The sequence shown here is derived from an EMBL/GenBank/DDBJ whole genome shotgun (WGS) entry which is preliminary data.</text>
</comment>
<accession>A0ABQ3B4F4</accession>
<evidence type="ECO:0008006" key="4">
    <source>
        <dbReference type="Google" id="ProtNLM"/>
    </source>
</evidence>
<feature type="transmembrane region" description="Helical" evidence="1">
    <location>
        <begin position="151"/>
        <end position="173"/>
    </location>
</feature>
<keyword evidence="3" id="KW-1185">Reference proteome</keyword>
<evidence type="ECO:0000313" key="2">
    <source>
        <dbReference type="EMBL" id="GGY77928.1"/>
    </source>
</evidence>